<accession>A0ABQ8J698</accession>
<evidence type="ECO:0000313" key="1">
    <source>
        <dbReference type="EMBL" id="KAH9418086.1"/>
    </source>
</evidence>
<name>A0ABQ8J698_DERPT</name>
<organism evidence="1 2">
    <name type="scientific">Dermatophagoides pteronyssinus</name>
    <name type="common">European house dust mite</name>
    <dbReference type="NCBI Taxonomy" id="6956"/>
    <lineage>
        <taxon>Eukaryota</taxon>
        <taxon>Metazoa</taxon>
        <taxon>Ecdysozoa</taxon>
        <taxon>Arthropoda</taxon>
        <taxon>Chelicerata</taxon>
        <taxon>Arachnida</taxon>
        <taxon>Acari</taxon>
        <taxon>Acariformes</taxon>
        <taxon>Sarcoptiformes</taxon>
        <taxon>Astigmata</taxon>
        <taxon>Psoroptidia</taxon>
        <taxon>Analgoidea</taxon>
        <taxon>Pyroglyphidae</taxon>
        <taxon>Dermatophagoidinae</taxon>
        <taxon>Dermatophagoides</taxon>
    </lineage>
</organism>
<gene>
    <name evidence="1" type="ORF">DERP_008343</name>
</gene>
<sequence length="60" mass="7378">MIIMFTFLMKELGIKRLRSVRQLFIRSRRQKNPKNLKFKKNNNNPLHTNHHLMIMIRSLM</sequence>
<keyword evidence="2" id="KW-1185">Reference proteome</keyword>
<comment type="caution">
    <text evidence="1">The sequence shown here is derived from an EMBL/GenBank/DDBJ whole genome shotgun (WGS) entry which is preliminary data.</text>
</comment>
<reference evidence="1 2" key="2">
    <citation type="journal article" date="2022" name="Mol. Biol. Evol.">
        <title>Comparative Genomics Reveals Insights into the Divergent Evolution of Astigmatic Mites and Household Pest Adaptations.</title>
        <authorList>
            <person name="Xiong Q."/>
            <person name="Wan A.T."/>
            <person name="Liu X."/>
            <person name="Fung C.S."/>
            <person name="Xiao X."/>
            <person name="Malainual N."/>
            <person name="Hou J."/>
            <person name="Wang L."/>
            <person name="Wang M."/>
            <person name="Yang K.Y."/>
            <person name="Cui Y."/>
            <person name="Leung E.L."/>
            <person name="Nong W."/>
            <person name="Shin S.K."/>
            <person name="Au S.W."/>
            <person name="Jeong K.Y."/>
            <person name="Chew F.T."/>
            <person name="Hui J.H."/>
            <person name="Leung T.F."/>
            <person name="Tungtrongchitr A."/>
            <person name="Zhong N."/>
            <person name="Liu Z."/>
            <person name="Tsui S.K."/>
        </authorList>
    </citation>
    <scope>NUCLEOTIDE SEQUENCE [LARGE SCALE GENOMIC DNA]</scope>
    <source>
        <strain evidence="1">Derp</strain>
    </source>
</reference>
<protein>
    <submittedName>
        <fullName evidence="1">Uncharacterized protein</fullName>
    </submittedName>
</protein>
<dbReference type="Proteomes" id="UP000887458">
    <property type="component" value="Unassembled WGS sequence"/>
</dbReference>
<proteinExistence type="predicted"/>
<reference evidence="1 2" key="1">
    <citation type="journal article" date="2018" name="J. Allergy Clin. Immunol.">
        <title>High-quality assembly of Dermatophagoides pteronyssinus genome and transcriptome reveals a wide range of novel allergens.</title>
        <authorList>
            <person name="Liu X.Y."/>
            <person name="Yang K.Y."/>
            <person name="Wang M.Q."/>
            <person name="Kwok J.S."/>
            <person name="Zeng X."/>
            <person name="Yang Z."/>
            <person name="Xiao X.J."/>
            <person name="Lau C.P."/>
            <person name="Li Y."/>
            <person name="Huang Z.M."/>
            <person name="Ba J.G."/>
            <person name="Yim A.K."/>
            <person name="Ouyang C.Y."/>
            <person name="Ngai S.M."/>
            <person name="Chan T.F."/>
            <person name="Leung E.L."/>
            <person name="Liu L."/>
            <person name="Liu Z.G."/>
            <person name="Tsui S.K."/>
        </authorList>
    </citation>
    <scope>NUCLEOTIDE SEQUENCE [LARGE SCALE GENOMIC DNA]</scope>
    <source>
        <strain evidence="1">Derp</strain>
    </source>
</reference>
<evidence type="ECO:0000313" key="2">
    <source>
        <dbReference type="Proteomes" id="UP000887458"/>
    </source>
</evidence>
<dbReference type="EMBL" id="NJHN03000067">
    <property type="protein sequence ID" value="KAH9418086.1"/>
    <property type="molecule type" value="Genomic_DNA"/>
</dbReference>